<sequence length="168" mass="18872">MLLSVGKSQCFGSTLRCNARWLGTSFAFPPSRATRSGSDKERSGRIDLTSDLRKSARANSRNNPSKNVDPRLVKQFANESIYDPFDFSLERIRLDRKFRSTEKPLGPVNPMNLYSSPEMLVRYVSSSGKILHSDVTGLAHKDQKRLAKAIRRCQAIGLMSKTSNAYNK</sequence>
<dbReference type="EMBL" id="HE978325">
    <property type="protein sequence ID" value="CCK72756.1"/>
    <property type="molecule type" value="Genomic_DNA"/>
</dbReference>
<reference evidence="6 7" key="1">
    <citation type="journal article" date="2011" name="Proc. Natl. Acad. Sci. U.S.A.">
        <title>Evolutionary erosion of yeast sex chromosomes by mating-type switching accidents.</title>
        <authorList>
            <person name="Gordon J.L."/>
            <person name="Armisen D."/>
            <person name="Proux-Wera E."/>
            <person name="Oheigeartaigh S.S."/>
            <person name="Byrne K.P."/>
            <person name="Wolfe K.H."/>
        </authorList>
    </citation>
    <scope>NUCLEOTIDE SEQUENCE [LARGE SCALE GENOMIC DNA]</scope>
    <source>
        <strain evidence="7">ATCC MYA-139 / BCRC 22969 / CBS 8797 / CCRC 22969 / KCTC 17520 / NBRC 10181 / NCYC 3082</strain>
    </source>
</reference>
<evidence type="ECO:0000256" key="1">
    <source>
        <dbReference type="ARBA" id="ARBA00005589"/>
    </source>
</evidence>
<organism evidence="6 7">
    <name type="scientific">Huiozyma naganishii (strain ATCC MYA-139 / BCRC 22969 / CBS 8797 / KCTC 17520 / NBRC 10181 / NCYC 3082 / Yp74L-3)</name>
    <name type="common">Yeast</name>
    <name type="synonym">Kazachstania naganishii</name>
    <dbReference type="NCBI Taxonomy" id="1071383"/>
    <lineage>
        <taxon>Eukaryota</taxon>
        <taxon>Fungi</taxon>
        <taxon>Dikarya</taxon>
        <taxon>Ascomycota</taxon>
        <taxon>Saccharomycotina</taxon>
        <taxon>Saccharomycetes</taxon>
        <taxon>Saccharomycetales</taxon>
        <taxon>Saccharomycetaceae</taxon>
        <taxon>Huiozyma</taxon>
    </lineage>
</organism>
<keyword evidence="7" id="KW-1185">Reference proteome</keyword>
<evidence type="ECO:0000313" key="6">
    <source>
        <dbReference type="EMBL" id="CCK72756.1"/>
    </source>
</evidence>
<accession>J7SB54</accession>
<dbReference type="eggNOG" id="KOG3162">
    <property type="taxonomic scope" value="Eukaryota"/>
</dbReference>
<dbReference type="KEGG" id="kng:KNAG_0L01360"/>
<gene>
    <name evidence="6" type="primary">KNAG0L01360</name>
    <name evidence="6" type="ordered locus">KNAG_0L01360</name>
</gene>
<feature type="region of interest" description="Disordered" evidence="5">
    <location>
        <begin position="31"/>
        <end position="69"/>
    </location>
</feature>
<feature type="compositionally biased region" description="Polar residues" evidence="5">
    <location>
        <begin position="57"/>
        <end position="66"/>
    </location>
</feature>
<dbReference type="HOGENOM" id="CLU_082177_2_0_1"/>
<keyword evidence="2" id="KW-0689">Ribosomal protein</keyword>
<dbReference type="PANTHER" id="PTHR13479:SF40">
    <property type="entry name" value="SMALL RIBOSOMAL SUBUNIT PROTEIN BS18M"/>
    <property type="match status" value="1"/>
</dbReference>
<dbReference type="RefSeq" id="XP_022467000.1">
    <property type="nucleotide sequence ID" value="XM_022610733.1"/>
</dbReference>
<protein>
    <recommendedName>
        <fullName evidence="4">Small ribosomal subunit protein bS18m</fullName>
    </recommendedName>
</protein>
<name>J7SB54_HUIN7</name>
<evidence type="ECO:0000256" key="3">
    <source>
        <dbReference type="ARBA" id="ARBA00023274"/>
    </source>
</evidence>
<dbReference type="GeneID" id="34528529"/>
<dbReference type="GO" id="GO:0032543">
    <property type="term" value="P:mitochondrial translation"/>
    <property type="evidence" value="ECO:0007669"/>
    <property type="project" value="TreeGrafter"/>
</dbReference>
<dbReference type="GO" id="GO:0003735">
    <property type="term" value="F:structural constituent of ribosome"/>
    <property type="evidence" value="ECO:0007669"/>
    <property type="project" value="EnsemblFungi"/>
</dbReference>
<dbReference type="Pfam" id="PF01084">
    <property type="entry name" value="Ribosomal_S18"/>
    <property type="match status" value="1"/>
</dbReference>
<reference evidence="7" key="2">
    <citation type="submission" date="2012-08" db="EMBL/GenBank/DDBJ databases">
        <title>Genome sequence of Kazachstania naganishii.</title>
        <authorList>
            <person name="Gordon J.L."/>
            <person name="Armisen D."/>
            <person name="Proux-Wera E."/>
            <person name="OhEigeartaigh S.S."/>
            <person name="Byrne K.P."/>
            <person name="Wolfe K.H."/>
        </authorList>
    </citation>
    <scope>NUCLEOTIDE SEQUENCE [LARGE SCALE GENOMIC DNA]</scope>
    <source>
        <strain evidence="7">ATCC MYA-139 / BCRC 22969 / CBS 8797 / CCRC 22969 / KCTC 17520 / NBRC 10181 / NCYC 3082</strain>
    </source>
</reference>
<dbReference type="Gene3D" id="4.10.640.10">
    <property type="entry name" value="Ribosomal protein S18"/>
    <property type="match status" value="1"/>
</dbReference>
<comment type="similarity">
    <text evidence="1">Belongs to the bacterial ribosomal protein bS18 family.</text>
</comment>
<evidence type="ECO:0000256" key="4">
    <source>
        <dbReference type="ARBA" id="ARBA00035264"/>
    </source>
</evidence>
<evidence type="ECO:0000256" key="5">
    <source>
        <dbReference type="SAM" id="MobiDB-lite"/>
    </source>
</evidence>
<proteinExistence type="inferred from homology"/>
<keyword evidence="3" id="KW-0687">Ribonucleoprotein</keyword>
<dbReference type="Proteomes" id="UP000006310">
    <property type="component" value="Chromosome 12"/>
</dbReference>
<evidence type="ECO:0000313" key="7">
    <source>
        <dbReference type="Proteomes" id="UP000006310"/>
    </source>
</evidence>
<dbReference type="AlphaFoldDB" id="J7SB54"/>
<dbReference type="GO" id="GO:0070181">
    <property type="term" value="F:small ribosomal subunit rRNA binding"/>
    <property type="evidence" value="ECO:0007669"/>
    <property type="project" value="TreeGrafter"/>
</dbReference>
<dbReference type="STRING" id="1071383.J7SB54"/>
<dbReference type="OrthoDB" id="21463at2759"/>
<dbReference type="PRINTS" id="PR00974">
    <property type="entry name" value="RIBOSOMALS18"/>
</dbReference>
<dbReference type="PANTHER" id="PTHR13479">
    <property type="entry name" value="30S RIBOSOMAL PROTEIN S18"/>
    <property type="match status" value="1"/>
</dbReference>
<dbReference type="SUPFAM" id="SSF46911">
    <property type="entry name" value="Ribosomal protein S18"/>
    <property type="match status" value="1"/>
</dbReference>
<dbReference type="InterPro" id="IPR036870">
    <property type="entry name" value="Ribosomal_bS18_sf"/>
</dbReference>
<evidence type="ECO:0000256" key="2">
    <source>
        <dbReference type="ARBA" id="ARBA00022980"/>
    </source>
</evidence>
<dbReference type="GO" id="GO:0005763">
    <property type="term" value="C:mitochondrial small ribosomal subunit"/>
    <property type="evidence" value="ECO:0007669"/>
    <property type="project" value="EnsemblFungi"/>
</dbReference>
<dbReference type="InterPro" id="IPR001648">
    <property type="entry name" value="Ribosomal_bS18"/>
</dbReference>
<feature type="compositionally biased region" description="Basic and acidic residues" evidence="5">
    <location>
        <begin position="37"/>
        <end position="54"/>
    </location>
</feature>